<protein>
    <recommendedName>
        <fullName evidence="8">Putative zinc-finger domain-containing protein</fullName>
    </recommendedName>
</protein>
<keyword evidence="5 7" id="KW-0472">Membrane</keyword>
<gene>
    <name evidence="9" type="ORF">HIR71_07100</name>
</gene>
<evidence type="ECO:0000256" key="2">
    <source>
        <dbReference type="ARBA" id="ARBA00022692"/>
    </source>
</evidence>
<dbReference type="GO" id="GO:0016989">
    <property type="term" value="F:sigma factor antagonist activity"/>
    <property type="evidence" value="ECO:0007669"/>
    <property type="project" value="TreeGrafter"/>
</dbReference>
<dbReference type="Proteomes" id="UP000562124">
    <property type="component" value="Unassembled WGS sequence"/>
</dbReference>
<keyword evidence="6" id="KW-0804">Transcription</keyword>
<dbReference type="PANTHER" id="PTHR37461">
    <property type="entry name" value="ANTI-SIGMA-K FACTOR RSKA"/>
    <property type="match status" value="1"/>
</dbReference>
<dbReference type="GO" id="GO:0016020">
    <property type="term" value="C:membrane"/>
    <property type="evidence" value="ECO:0007669"/>
    <property type="project" value="UniProtKB-SubCell"/>
</dbReference>
<dbReference type="Pfam" id="PF13490">
    <property type="entry name" value="zf-HC2"/>
    <property type="match status" value="1"/>
</dbReference>
<keyword evidence="3 7" id="KW-1133">Transmembrane helix</keyword>
<dbReference type="InterPro" id="IPR041916">
    <property type="entry name" value="Anti_sigma_zinc_sf"/>
</dbReference>
<dbReference type="Gene3D" id="1.10.10.1320">
    <property type="entry name" value="Anti-sigma factor, zinc-finger domain"/>
    <property type="match status" value="1"/>
</dbReference>
<evidence type="ECO:0000256" key="1">
    <source>
        <dbReference type="ARBA" id="ARBA00004167"/>
    </source>
</evidence>
<evidence type="ECO:0000256" key="7">
    <source>
        <dbReference type="SAM" id="Phobius"/>
    </source>
</evidence>
<keyword evidence="4" id="KW-0805">Transcription regulation</keyword>
<evidence type="ECO:0000256" key="4">
    <source>
        <dbReference type="ARBA" id="ARBA00023015"/>
    </source>
</evidence>
<dbReference type="RefSeq" id="WP_169324375.1">
    <property type="nucleotide sequence ID" value="NZ_JABCJJ010000008.1"/>
</dbReference>
<accession>A0A7Y0LXC1</accession>
<dbReference type="AlphaFoldDB" id="A0A7Y0LXC1"/>
<reference evidence="9 10" key="1">
    <citation type="submission" date="2020-04" db="EMBL/GenBank/DDBJ databases">
        <title>Sequencing and Assembly of C. fimi.</title>
        <authorList>
            <person name="Ramsey A.R."/>
        </authorList>
    </citation>
    <scope>NUCLEOTIDE SEQUENCE [LARGE SCALE GENOMIC DNA]</scope>
    <source>
        <strain evidence="9 10">SB</strain>
    </source>
</reference>
<dbReference type="PANTHER" id="PTHR37461:SF1">
    <property type="entry name" value="ANTI-SIGMA-K FACTOR RSKA"/>
    <property type="match status" value="1"/>
</dbReference>
<feature type="domain" description="Putative zinc-finger" evidence="8">
    <location>
        <begin position="17"/>
        <end position="48"/>
    </location>
</feature>
<comment type="caution">
    <text evidence="9">The sequence shown here is derived from an EMBL/GenBank/DDBJ whole genome shotgun (WGS) entry which is preliminary data.</text>
</comment>
<evidence type="ECO:0000256" key="5">
    <source>
        <dbReference type="ARBA" id="ARBA00023136"/>
    </source>
</evidence>
<keyword evidence="10" id="KW-1185">Reference proteome</keyword>
<evidence type="ECO:0000256" key="3">
    <source>
        <dbReference type="ARBA" id="ARBA00022989"/>
    </source>
</evidence>
<dbReference type="EMBL" id="JABCJJ010000008">
    <property type="protein sequence ID" value="NMR19992.1"/>
    <property type="molecule type" value="Genomic_DNA"/>
</dbReference>
<evidence type="ECO:0000259" key="8">
    <source>
        <dbReference type="Pfam" id="PF13490"/>
    </source>
</evidence>
<dbReference type="GO" id="GO:0006417">
    <property type="term" value="P:regulation of translation"/>
    <property type="evidence" value="ECO:0007669"/>
    <property type="project" value="TreeGrafter"/>
</dbReference>
<keyword evidence="2 7" id="KW-0812">Transmembrane</keyword>
<comment type="subcellular location">
    <subcellularLocation>
        <location evidence="1">Membrane</location>
        <topology evidence="1">Single-pass membrane protein</topology>
    </subcellularLocation>
</comment>
<evidence type="ECO:0000313" key="10">
    <source>
        <dbReference type="Proteomes" id="UP000562124"/>
    </source>
</evidence>
<sequence length="240" mass="25444">MNRHESAPPSAASPHEDARIALGVLVLGALEPGEREAVEAHVAACPACTAELAELATIPGLLARLRPEEADAALDPLLDRLLARAHAEGRTSEAPRSLDDARARRRRRITAWAAAAVGAAAGVAWLFAAGPFATTERAPAVVVVEGRDQQSDVRGEVTLTSTPNGTELVVVLDGVQPGEECRIEVVRTDGARDTAAAWRATYLGEARVTGSTRWPLARIDRLEITTPDGRTLLKLPLPDI</sequence>
<dbReference type="InterPro" id="IPR051474">
    <property type="entry name" value="Anti-sigma-K/W_factor"/>
</dbReference>
<proteinExistence type="predicted"/>
<feature type="transmembrane region" description="Helical" evidence="7">
    <location>
        <begin position="109"/>
        <end position="128"/>
    </location>
</feature>
<dbReference type="InterPro" id="IPR027383">
    <property type="entry name" value="Znf_put"/>
</dbReference>
<evidence type="ECO:0000256" key="6">
    <source>
        <dbReference type="ARBA" id="ARBA00023163"/>
    </source>
</evidence>
<organism evidence="9 10">
    <name type="scientific">Cellulomonas fimi</name>
    <dbReference type="NCBI Taxonomy" id="1708"/>
    <lineage>
        <taxon>Bacteria</taxon>
        <taxon>Bacillati</taxon>
        <taxon>Actinomycetota</taxon>
        <taxon>Actinomycetes</taxon>
        <taxon>Micrococcales</taxon>
        <taxon>Cellulomonadaceae</taxon>
        <taxon>Cellulomonas</taxon>
    </lineage>
</organism>
<name>A0A7Y0LXC1_CELFI</name>
<evidence type="ECO:0000313" key="9">
    <source>
        <dbReference type="EMBL" id="NMR19992.1"/>
    </source>
</evidence>